<dbReference type="InterPro" id="IPR044946">
    <property type="entry name" value="Restrct_endonuc_typeI_TRD_sf"/>
</dbReference>
<accession>A0ABN5LIP0</accession>
<keyword evidence="2" id="KW-0680">Restriction system</keyword>
<keyword evidence="6" id="KW-1185">Reference proteome</keyword>
<protein>
    <submittedName>
        <fullName evidence="5">Type I restriction endonuclease</fullName>
    </submittedName>
</protein>
<dbReference type="PANTHER" id="PTHR30408:SF12">
    <property type="entry name" value="TYPE I RESTRICTION ENZYME MJAVIII SPECIFICITY SUBUNIT"/>
    <property type="match status" value="1"/>
</dbReference>
<dbReference type="EMBL" id="CP029490">
    <property type="protein sequence ID" value="AWN20930.1"/>
    <property type="molecule type" value="Genomic_DNA"/>
</dbReference>
<keyword evidence="5" id="KW-0378">Hydrolase</keyword>
<proteinExistence type="inferred from homology"/>
<keyword evidence="5" id="KW-0540">Nuclease</keyword>
<dbReference type="GO" id="GO:0004519">
    <property type="term" value="F:endonuclease activity"/>
    <property type="evidence" value="ECO:0007669"/>
    <property type="project" value="UniProtKB-KW"/>
</dbReference>
<sequence>MTKQKIPNIRFKNYTDAWEQRKLGEVVDFNVPNNTLSRANLNYDSGIIKNIHYGDILVKFTSVVDVNSSKVPWITDANFDDYKRQLLENGDIIIADTAEDETTGKAIEISGIDSNYAVSGLHTIVGRPKTKFAPGYLGYYLNSPSYRKNILPLMQGIKVLSVSKNNISGTVVKSPNYFDEQTQIGSFFQNFDNLIALHQRKLEELKSFKSTMLSKMFPKHGQTVPEIRLAGFDGEWKTDKLKNRMNISAGGDIDKSRIKTIDKYPVVANALTNKGIVGYYDDYKVKAPAVTVTGRGDVGHAIARHTSFTPIVRLLSLQSNDFDVDFLENMINSIRIYNESTGVPQLTAPQLGNYYIQFPSLDEQRVLGTFFSNLDNLTSSIQSKIEELKTLKKKLLQDMFV</sequence>
<evidence type="ECO:0000256" key="1">
    <source>
        <dbReference type="ARBA" id="ARBA00010923"/>
    </source>
</evidence>
<name>A0ABN5LIP0_9STRE</name>
<keyword evidence="5" id="KW-0255">Endonuclease</keyword>
<dbReference type="Pfam" id="PF01420">
    <property type="entry name" value="Methylase_S"/>
    <property type="match status" value="2"/>
</dbReference>
<evidence type="ECO:0000259" key="4">
    <source>
        <dbReference type="Pfam" id="PF01420"/>
    </source>
</evidence>
<evidence type="ECO:0000256" key="2">
    <source>
        <dbReference type="ARBA" id="ARBA00022747"/>
    </source>
</evidence>
<dbReference type="Proteomes" id="UP000245369">
    <property type="component" value="Chromosome"/>
</dbReference>
<dbReference type="InterPro" id="IPR000055">
    <property type="entry name" value="Restrct_endonuc_typeI_TRD"/>
</dbReference>
<dbReference type="InterPro" id="IPR052021">
    <property type="entry name" value="Type-I_RS_S_subunit"/>
</dbReference>
<dbReference type="SUPFAM" id="SSF116734">
    <property type="entry name" value="DNA methylase specificity domain"/>
    <property type="match status" value="2"/>
</dbReference>
<gene>
    <name evidence="5" type="ORF">DK182_06040</name>
</gene>
<feature type="domain" description="Type I restriction modification DNA specificity" evidence="4">
    <location>
        <begin position="17"/>
        <end position="206"/>
    </location>
</feature>
<dbReference type="PANTHER" id="PTHR30408">
    <property type="entry name" value="TYPE-1 RESTRICTION ENZYME ECOKI SPECIFICITY PROTEIN"/>
    <property type="match status" value="1"/>
</dbReference>
<evidence type="ECO:0000313" key="5">
    <source>
        <dbReference type="EMBL" id="AWN20930.1"/>
    </source>
</evidence>
<organism evidence="5 6">
    <name type="scientific">Streptococcus sobrinus</name>
    <dbReference type="NCBI Taxonomy" id="1310"/>
    <lineage>
        <taxon>Bacteria</taxon>
        <taxon>Bacillati</taxon>
        <taxon>Bacillota</taxon>
        <taxon>Bacilli</taxon>
        <taxon>Lactobacillales</taxon>
        <taxon>Streptococcaceae</taxon>
        <taxon>Streptococcus</taxon>
    </lineage>
</organism>
<feature type="domain" description="Type I restriction modification DNA specificity" evidence="4">
    <location>
        <begin position="235"/>
        <end position="389"/>
    </location>
</feature>
<evidence type="ECO:0000256" key="3">
    <source>
        <dbReference type="ARBA" id="ARBA00023125"/>
    </source>
</evidence>
<evidence type="ECO:0000313" key="6">
    <source>
        <dbReference type="Proteomes" id="UP000245369"/>
    </source>
</evidence>
<dbReference type="RefSeq" id="WP_002961989.1">
    <property type="nucleotide sequence ID" value="NZ_CP029490.1"/>
</dbReference>
<dbReference type="GeneID" id="93924069"/>
<reference evidence="5 6" key="1">
    <citation type="submission" date="2018-05" db="EMBL/GenBank/DDBJ databases">
        <title>Complete genome sequences of Streptococcus sobrinus.</title>
        <authorList>
            <person name="Sales M."/>
            <person name="Jensen P.A."/>
        </authorList>
    </citation>
    <scope>NUCLEOTIDE SEQUENCE [LARGE SCALE GENOMIC DNA]</scope>
    <source>
        <strain evidence="5 6">SL1</strain>
    </source>
</reference>
<dbReference type="Gene3D" id="1.10.287.1120">
    <property type="entry name" value="Bipartite methylase S protein"/>
    <property type="match status" value="1"/>
</dbReference>
<comment type="similarity">
    <text evidence="1">Belongs to the type-I restriction system S methylase family.</text>
</comment>
<keyword evidence="3" id="KW-0238">DNA-binding</keyword>
<dbReference type="Gene3D" id="3.90.220.20">
    <property type="entry name" value="DNA methylase specificity domains"/>
    <property type="match status" value="2"/>
</dbReference>